<name>A0A327ZDI5_9ACTN</name>
<evidence type="ECO:0000313" key="2">
    <source>
        <dbReference type="Proteomes" id="UP000249341"/>
    </source>
</evidence>
<evidence type="ECO:0008006" key="3">
    <source>
        <dbReference type="Google" id="ProtNLM"/>
    </source>
</evidence>
<comment type="caution">
    <text evidence="1">The sequence shown here is derived from an EMBL/GenBank/DDBJ whole genome shotgun (WGS) entry which is preliminary data.</text>
</comment>
<protein>
    <recommendedName>
        <fullName evidence="3">DUF5666 domain-containing protein</fullName>
    </recommendedName>
</protein>
<evidence type="ECO:0000313" key="1">
    <source>
        <dbReference type="EMBL" id="RAK38338.1"/>
    </source>
</evidence>
<gene>
    <name evidence="1" type="ORF">B0I29_105286</name>
</gene>
<proteinExistence type="predicted"/>
<keyword evidence="2" id="KW-1185">Reference proteome</keyword>
<organism evidence="1 2">
    <name type="scientific">Actinoplanes lutulentus</name>
    <dbReference type="NCBI Taxonomy" id="1287878"/>
    <lineage>
        <taxon>Bacteria</taxon>
        <taxon>Bacillati</taxon>
        <taxon>Actinomycetota</taxon>
        <taxon>Actinomycetes</taxon>
        <taxon>Micromonosporales</taxon>
        <taxon>Micromonosporaceae</taxon>
        <taxon>Actinoplanes</taxon>
    </lineage>
</organism>
<dbReference type="Proteomes" id="UP000249341">
    <property type="component" value="Unassembled WGS sequence"/>
</dbReference>
<dbReference type="AlphaFoldDB" id="A0A327ZDI5"/>
<sequence length="151" mass="15662">MVLALGGCAGGGVAEAVPDSGLESVALQAAGFAEGLDEVEPSPSEAEGPRPRAIRKLLRKNTLHGEVVVQGRDGEQRTIVVQRGEVTAADDAGFTVKSTDGFELTWTFGEPLRVVQDRKKAERSAVKAGVQVAVGGARDGSVTAARLVVVR</sequence>
<dbReference type="EMBL" id="QLMJ01000005">
    <property type="protein sequence ID" value="RAK38338.1"/>
    <property type="molecule type" value="Genomic_DNA"/>
</dbReference>
<reference evidence="1 2" key="1">
    <citation type="submission" date="2018-06" db="EMBL/GenBank/DDBJ databases">
        <title>Genomic Encyclopedia of Type Strains, Phase III (KMG-III): the genomes of soil and plant-associated and newly described type strains.</title>
        <authorList>
            <person name="Whitman W."/>
        </authorList>
    </citation>
    <scope>NUCLEOTIDE SEQUENCE [LARGE SCALE GENOMIC DNA]</scope>
    <source>
        <strain evidence="1 2">CGMCC 4.7090</strain>
    </source>
</reference>
<accession>A0A327ZDI5</accession>